<dbReference type="GO" id="GO:0003700">
    <property type="term" value="F:DNA-binding transcription factor activity"/>
    <property type="evidence" value="ECO:0007669"/>
    <property type="project" value="TreeGrafter"/>
</dbReference>
<dbReference type="PROSITE" id="PS50977">
    <property type="entry name" value="HTH_TETR_2"/>
    <property type="match status" value="1"/>
</dbReference>
<feature type="DNA-binding region" description="H-T-H motif" evidence="4">
    <location>
        <begin position="38"/>
        <end position="57"/>
    </location>
</feature>
<keyword evidence="2 4" id="KW-0238">DNA-binding</keyword>
<organism evidence="6 7">
    <name type="scientific">Cellvibrio polysaccharolyticus</name>
    <dbReference type="NCBI Taxonomy" id="2082724"/>
    <lineage>
        <taxon>Bacteria</taxon>
        <taxon>Pseudomonadati</taxon>
        <taxon>Pseudomonadota</taxon>
        <taxon>Gammaproteobacteria</taxon>
        <taxon>Cellvibrionales</taxon>
        <taxon>Cellvibrionaceae</taxon>
        <taxon>Cellvibrio</taxon>
    </lineage>
</organism>
<evidence type="ECO:0000256" key="4">
    <source>
        <dbReference type="PROSITE-ProRule" id="PRU00335"/>
    </source>
</evidence>
<dbReference type="InterPro" id="IPR009057">
    <property type="entry name" value="Homeodomain-like_sf"/>
</dbReference>
<evidence type="ECO:0000313" key="7">
    <source>
        <dbReference type="Proteomes" id="UP000652567"/>
    </source>
</evidence>
<feature type="domain" description="HTH tetR-type" evidence="5">
    <location>
        <begin position="15"/>
        <end position="75"/>
    </location>
</feature>
<evidence type="ECO:0000256" key="2">
    <source>
        <dbReference type="ARBA" id="ARBA00023125"/>
    </source>
</evidence>
<proteinExistence type="predicted"/>
<gene>
    <name evidence="6" type="ORF">C4F51_14955</name>
</gene>
<dbReference type="InterPro" id="IPR001647">
    <property type="entry name" value="HTH_TetR"/>
</dbReference>
<keyword evidence="1" id="KW-0805">Transcription regulation</keyword>
<accession>A0A928YWR0</accession>
<dbReference type="AlphaFoldDB" id="A0A928YWR0"/>
<dbReference type="Pfam" id="PF00440">
    <property type="entry name" value="TetR_N"/>
    <property type="match status" value="1"/>
</dbReference>
<dbReference type="RefSeq" id="WP_193911093.1">
    <property type="nucleotide sequence ID" value="NZ_PRDL01000001.1"/>
</dbReference>
<reference evidence="6" key="1">
    <citation type="submission" date="2018-07" db="EMBL/GenBank/DDBJ databases">
        <title>Genome assembly of strain Ka43.</title>
        <authorList>
            <person name="Kukolya J."/>
            <person name="Nagy I."/>
            <person name="Horvath B."/>
            <person name="Toth A."/>
        </authorList>
    </citation>
    <scope>NUCLEOTIDE SEQUENCE</scope>
    <source>
        <strain evidence="6">KB43</strain>
    </source>
</reference>
<dbReference type="PRINTS" id="PR00455">
    <property type="entry name" value="HTHTETR"/>
</dbReference>
<dbReference type="Gene3D" id="1.10.357.10">
    <property type="entry name" value="Tetracycline Repressor, domain 2"/>
    <property type="match status" value="1"/>
</dbReference>
<comment type="caution">
    <text evidence="6">The sequence shown here is derived from an EMBL/GenBank/DDBJ whole genome shotgun (WGS) entry which is preliminary data.</text>
</comment>
<dbReference type="Proteomes" id="UP000652567">
    <property type="component" value="Unassembled WGS sequence"/>
</dbReference>
<dbReference type="PANTHER" id="PTHR30055:SF238">
    <property type="entry name" value="MYCOFACTOCIN BIOSYNTHESIS TRANSCRIPTIONAL REGULATOR MFTR-RELATED"/>
    <property type="match status" value="1"/>
</dbReference>
<evidence type="ECO:0000259" key="5">
    <source>
        <dbReference type="PROSITE" id="PS50977"/>
    </source>
</evidence>
<evidence type="ECO:0000313" key="6">
    <source>
        <dbReference type="EMBL" id="MBE8718483.1"/>
    </source>
</evidence>
<dbReference type="EMBL" id="PRDL01000001">
    <property type="protein sequence ID" value="MBE8718483.1"/>
    <property type="molecule type" value="Genomic_DNA"/>
</dbReference>
<dbReference type="GO" id="GO:0000976">
    <property type="term" value="F:transcription cis-regulatory region binding"/>
    <property type="evidence" value="ECO:0007669"/>
    <property type="project" value="TreeGrafter"/>
</dbReference>
<dbReference type="PANTHER" id="PTHR30055">
    <property type="entry name" value="HTH-TYPE TRANSCRIPTIONAL REGULATOR RUTR"/>
    <property type="match status" value="1"/>
</dbReference>
<dbReference type="InterPro" id="IPR050109">
    <property type="entry name" value="HTH-type_TetR-like_transc_reg"/>
</dbReference>
<evidence type="ECO:0000256" key="3">
    <source>
        <dbReference type="ARBA" id="ARBA00023163"/>
    </source>
</evidence>
<name>A0A928YWR0_9GAMM</name>
<protein>
    <submittedName>
        <fullName evidence="6">TetR/AcrR family transcriptional regulator</fullName>
    </submittedName>
</protein>
<evidence type="ECO:0000256" key="1">
    <source>
        <dbReference type="ARBA" id="ARBA00023015"/>
    </source>
</evidence>
<sequence length="214" mass="23956">MLSHLSQLTVAQPETPAALRLQHAALLRFEKQGFDATSLAEIAADAGIKKPSIYAHFKSKDALFLSLVAPAIAQQLDYAREKLTSGDDLRASLQHYMEDIRVRYETSPQMRFWLRTFFLPPAELYDIIIEALHVYMAEMETIIRQAFAGSSLLNPEHGLNADALASAYLGILDSIQAELLYGGALKFERRCASLWKVFDLALKTCNHPQQDSKS</sequence>
<dbReference type="SUPFAM" id="SSF46689">
    <property type="entry name" value="Homeodomain-like"/>
    <property type="match status" value="1"/>
</dbReference>
<dbReference type="Gene3D" id="1.10.10.60">
    <property type="entry name" value="Homeodomain-like"/>
    <property type="match status" value="1"/>
</dbReference>
<keyword evidence="3" id="KW-0804">Transcription</keyword>
<keyword evidence="7" id="KW-1185">Reference proteome</keyword>